<organism evidence="4 5">
    <name type="scientific">Hymenobacter wooponensis</name>
    <dbReference type="NCBI Taxonomy" id="1525360"/>
    <lineage>
        <taxon>Bacteria</taxon>
        <taxon>Pseudomonadati</taxon>
        <taxon>Bacteroidota</taxon>
        <taxon>Cytophagia</taxon>
        <taxon>Cytophagales</taxon>
        <taxon>Hymenobacteraceae</taxon>
        <taxon>Hymenobacter</taxon>
    </lineage>
</organism>
<dbReference type="Pfam" id="PF07715">
    <property type="entry name" value="Plug"/>
    <property type="match status" value="1"/>
</dbReference>
<sequence>MEWSQLRHLPERHSPNVFVAQHLLSILALICMLFRLPFIVGLLLLFAQTTCAQLPTSSQAIRDPRPDSTQKVIRIICASSLPVGNEPLHIVDGIPVSREQFAALNPNGIKKIDVLKGAQATAIYGSRAANGVLIITMKRRFRLKK</sequence>
<keyword evidence="1" id="KW-1134">Transmembrane beta strand</keyword>
<feature type="transmembrane region" description="Helical" evidence="2">
    <location>
        <begin position="20"/>
        <end position="47"/>
    </location>
</feature>
<keyword evidence="1" id="KW-0998">Cell outer membrane</keyword>
<dbReference type="SUPFAM" id="SSF56935">
    <property type="entry name" value="Porins"/>
    <property type="match status" value="1"/>
</dbReference>
<feature type="domain" description="TonB-dependent receptor plug" evidence="3">
    <location>
        <begin position="85"/>
        <end position="132"/>
    </location>
</feature>
<comment type="caution">
    <text evidence="4">The sequence shown here is derived from an EMBL/GenBank/DDBJ whole genome shotgun (WGS) entry which is preliminary data.</text>
</comment>
<evidence type="ECO:0000259" key="3">
    <source>
        <dbReference type="Pfam" id="PF07715"/>
    </source>
</evidence>
<dbReference type="InterPro" id="IPR023997">
    <property type="entry name" value="TonB-dep_OMP_SusC/RagA_CS"/>
</dbReference>
<name>A0A4Z0MLX9_9BACT</name>
<dbReference type="InterPro" id="IPR037066">
    <property type="entry name" value="Plug_dom_sf"/>
</dbReference>
<dbReference type="OrthoDB" id="887369at2"/>
<protein>
    <recommendedName>
        <fullName evidence="3">TonB-dependent receptor plug domain-containing protein</fullName>
    </recommendedName>
</protein>
<keyword evidence="5" id="KW-1185">Reference proteome</keyword>
<dbReference type="EMBL" id="SRKZ01000003">
    <property type="protein sequence ID" value="TGD80561.1"/>
    <property type="molecule type" value="Genomic_DNA"/>
</dbReference>
<accession>A0A4Z0MLX9</accession>
<evidence type="ECO:0000313" key="4">
    <source>
        <dbReference type="EMBL" id="TGD80561.1"/>
    </source>
</evidence>
<keyword evidence="1 2" id="KW-0472">Membrane</keyword>
<keyword evidence="1 2" id="KW-0812">Transmembrane</keyword>
<keyword evidence="1" id="KW-0813">Transport</keyword>
<keyword evidence="2" id="KW-1133">Transmembrane helix</keyword>
<dbReference type="NCBIfam" id="TIGR04057">
    <property type="entry name" value="SusC_RagA_signa"/>
    <property type="match status" value="1"/>
</dbReference>
<evidence type="ECO:0000256" key="2">
    <source>
        <dbReference type="SAM" id="Phobius"/>
    </source>
</evidence>
<evidence type="ECO:0000313" key="5">
    <source>
        <dbReference type="Proteomes" id="UP000298284"/>
    </source>
</evidence>
<gene>
    <name evidence="4" type="ORF">EU557_12085</name>
</gene>
<comment type="subcellular location">
    <subcellularLocation>
        <location evidence="1">Cell outer membrane</location>
        <topology evidence="1">Multi-pass membrane protein</topology>
    </subcellularLocation>
</comment>
<dbReference type="AlphaFoldDB" id="A0A4Z0MLX9"/>
<dbReference type="PROSITE" id="PS52016">
    <property type="entry name" value="TONB_DEPENDENT_REC_3"/>
    <property type="match status" value="1"/>
</dbReference>
<reference evidence="4 5" key="1">
    <citation type="submission" date="2019-04" db="EMBL/GenBank/DDBJ databases">
        <authorList>
            <person name="Feng G."/>
            <person name="Zhang J."/>
            <person name="Zhu H."/>
        </authorList>
    </citation>
    <scope>NUCLEOTIDE SEQUENCE [LARGE SCALE GENOMIC DNA]</scope>
    <source>
        <strain evidence="4 5">JCM 19491</strain>
    </source>
</reference>
<dbReference type="InterPro" id="IPR012910">
    <property type="entry name" value="Plug_dom"/>
</dbReference>
<dbReference type="GO" id="GO:0009279">
    <property type="term" value="C:cell outer membrane"/>
    <property type="evidence" value="ECO:0007669"/>
    <property type="project" value="UniProtKB-SubCell"/>
</dbReference>
<dbReference type="InterPro" id="IPR039426">
    <property type="entry name" value="TonB-dep_rcpt-like"/>
</dbReference>
<comment type="similarity">
    <text evidence="1">Belongs to the TonB-dependent receptor family.</text>
</comment>
<dbReference type="Gene3D" id="2.170.130.10">
    <property type="entry name" value="TonB-dependent receptor, plug domain"/>
    <property type="match status" value="1"/>
</dbReference>
<proteinExistence type="inferred from homology"/>
<dbReference type="Proteomes" id="UP000298284">
    <property type="component" value="Unassembled WGS sequence"/>
</dbReference>
<evidence type="ECO:0000256" key="1">
    <source>
        <dbReference type="PROSITE-ProRule" id="PRU01360"/>
    </source>
</evidence>